<dbReference type="AlphaFoldDB" id="A0A8H3L8A6"/>
<dbReference type="EMBL" id="BLAL01000053">
    <property type="protein sequence ID" value="GES80851.1"/>
    <property type="molecule type" value="Genomic_DNA"/>
</dbReference>
<accession>A0A8H3L8A6</accession>
<protein>
    <submittedName>
        <fullName evidence="2">Uncharacterized protein</fullName>
    </submittedName>
</protein>
<reference evidence="2" key="1">
    <citation type="submission" date="2019-10" db="EMBL/GenBank/DDBJ databases">
        <title>Conservation and host-specific expression of non-tandemly repeated heterogenous ribosome RNA gene in arbuscular mycorrhizal fungi.</title>
        <authorList>
            <person name="Maeda T."/>
            <person name="Kobayashi Y."/>
            <person name="Nakagawa T."/>
            <person name="Ezawa T."/>
            <person name="Yamaguchi K."/>
            <person name="Bino T."/>
            <person name="Nishimoto Y."/>
            <person name="Shigenobu S."/>
            <person name="Kawaguchi M."/>
        </authorList>
    </citation>
    <scope>NUCLEOTIDE SEQUENCE</scope>
    <source>
        <strain evidence="2">HR1</strain>
    </source>
</reference>
<organism evidence="2 3">
    <name type="scientific">Rhizophagus clarus</name>
    <dbReference type="NCBI Taxonomy" id="94130"/>
    <lineage>
        <taxon>Eukaryota</taxon>
        <taxon>Fungi</taxon>
        <taxon>Fungi incertae sedis</taxon>
        <taxon>Mucoromycota</taxon>
        <taxon>Glomeromycotina</taxon>
        <taxon>Glomeromycetes</taxon>
        <taxon>Glomerales</taxon>
        <taxon>Glomeraceae</taxon>
        <taxon>Rhizophagus</taxon>
    </lineage>
</organism>
<evidence type="ECO:0000313" key="3">
    <source>
        <dbReference type="Proteomes" id="UP000615446"/>
    </source>
</evidence>
<comment type="caution">
    <text evidence="2">The sequence shown here is derived from an EMBL/GenBank/DDBJ whole genome shotgun (WGS) entry which is preliminary data.</text>
</comment>
<evidence type="ECO:0000313" key="2">
    <source>
        <dbReference type="EMBL" id="GES80851.1"/>
    </source>
</evidence>
<evidence type="ECO:0000256" key="1">
    <source>
        <dbReference type="SAM" id="MobiDB-lite"/>
    </source>
</evidence>
<dbReference type="Proteomes" id="UP000615446">
    <property type="component" value="Unassembled WGS sequence"/>
</dbReference>
<gene>
    <name evidence="2" type="ORF">RCL2_000811200</name>
</gene>
<name>A0A8H3L8A6_9GLOM</name>
<feature type="region of interest" description="Disordered" evidence="1">
    <location>
        <begin position="81"/>
        <end position="106"/>
    </location>
</feature>
<sequence>MNSFEIFVRTLSELQIHHQNRESRIGLIKEFLDSVYQGVTDNDQIFGQLVSYLHQNFQNSDSKFNIKNRSKIPVQVALIQRRKKHSKENDPNIMPARKKRKSSKISHNLSGTINENVIN</sequence>
<proteinExistence type="predicted"/>
<dbReference type="OrthoDB" id="2399478at2759"/>